<dbReference type="HOGENOM" id="CLU_624921_0_0_9"/>
<organism evidence="2 3">
    <name type="scientific">Subdoligranulum variabile DSM 15176</name>
    <dbReference type="NCBI Taxonomy" id="411471"/>
    <lineage>
        <taxon>Bacteria</taxon>
        <taxon>Bacillati</taxon>
        <taxon>Bacillota</taxon>
        <taxon>Clostridia</taxon>
        <taxon>Eubacteriales</taxon>
        <taxon>Oscillospiraceae</taxon>
        <taxon>Subdoligranulum</taxon>
    </lineage>
</organism>
<feature type="region of interest" description="Disordered" evidence="1">
    <location>
        <begin position="1"/>
        <end position="21"/>
    </location>
</feature>
<keyword evidence="3" id="KW-1185">Reference proteome</keyword>
<dbReference type="RefSeq" id="WP_007045535.1">
    <property type="nucleotide sequence ID" value="NZ_GG704769.1"/>
</dbReference>
<accession>D1PIC3</accession>
<proteinExistence type="predicted"/>
<dbReference type="Proteomes" id="UP000003438">
    <property type="component" value="Unassembled WGS sequence"/>
</dbReference>
<gene>
    <name evidence="2" type="ORF">SUBVAR_04088</name>
</gene>
<dbReference type="STRING" id="411471.SUBVAR_04088"/>
<dbReference type="EMBL" id="ACBY02000010">
    <property type="protein sequence ID" value="EFB77508.1"/>
    <property type="molecule type" value="Genomic_DNA"/>
</dbReference>
<reference evidence="2" key="1">
    <citation type="submission" date="2009-12" db="EMBL/GenBank/DDBJ databases">
        <authorList>
            <person name="Weinstock G."/>
            <person name="Sodergren E."/>
            <person name="Clifton S."/>
            <person name="Fulton L."/>
            <person name="Fulton B."/>
            <person name="Courtney L."/>
            <person name="Fronick C."/>
            <person name="Harrison M."/>
            <person name="Strong C."/>
            <person name="Farmer C."/>
            <person name="Delahaunty K."/>
            <person name="Markovic C."/>
            <person name="Hall O."/>
            <person name="Minx P."/>
            <person name="Tomlinson C."/>
            <person name="Mitreva M."/>
            <person name="Nelson J."/>
            <person name="Hou S."/>
            <person name="Wollam A."/>
            <person name="Pepin K.H."/>
            <person name="Johnson M."/>
            <person name="Bhonagiri V."/>
            <person name="Nash W.E."/>
            <person name="Warren W."/>
            <person name="Chinwalla A."/>
            <person name="Mardis E.R."/>
            <person name="Wilson R.K."/>
        </authorList>
    </citation>
    <scope>NUCLEOTIDE SEQUENCE [LARGE SCALE GENOMIC DNA]</scope>
    <source>
        <strain evidence="2">DSM 15176</strain>
    </source>
</reference>
<protein>
    <submittedName>
        <fullName evidence="2">Uncharacterized protein</fullName>
    </submittedName>
</protein>
<dbReference type="AlphaFoldDB" id="D1PIC3"/>
<evidence type="ECO:0000313" key="2">
    <source>
        <dbReference type="EMBL" id="EFB77508.1"/>
    </source>
</evidence>
<evidence type="ECO:0000256" key="1">
    <source>
        <dbReference type="SAM" id="MobiDB-lite"/>
    </source>
</evidence>
<comment type="caution">
    <text evidence="2">The sequence shown here is derived from an EMBL/GenBank/DDBJ whole genome shotgun (WGS) entry which is preliminary data.</text>
</comment>
<sequence>AAPASQPATADTAEAVPAEESARPVLRELTRCADGQYYVASGIDESGQVFLTTVNLYDGRQRVCCSRPGCAHQDESCWAWMRASTVAQPQWLDVYTDGERLYWVNRSDYGHYGMENNTPQSSVFVTGPEGAAAPPAEWLAGTPNYCGDFLQDNSCMDIRWFTDGETLWAYITSNPPDETTGEQTFAATLVHLAPAPEGSEVPYAAQVVWRQVRDGNTGYVGLLDGQIVVQVQYPGPDTGSLADNYKNSTSELRVLGCDGTLGEPLLTFTNGDWKNTVNGTTILDGHWYRMSLHSADLEAVDLCTGESRTLCTLPGAEDSNSMTPELVYNGRLMVDVSDVAGDTRYVIDTATGDTVTLPATWAKDGAVPRAPVFCQVAGDRCLMLVGTQDRMLTTMGQDGATYTFNSPLSVYAVSDLGAYLDGDQDWQICTLLDPDTIL</sequence>
<name>D1PIC3_9FIRM</name>
<evidence type="ECO:0000313" key="3">
    <source>
        <dbReference type="Proteomes" id="UP000003438"/>
    </source>
</evidence>
<feature type="non-terminal residue" evidence="2">
    <location>
        <position position="1"/>
    </location>
</feature>